<sequence>MNTQSTPKFDLYQDVTNRIIEALEAGTAPWLKPWKNSSSFGLNLPKNAVSNRLYSGVNILLLWLSADKNGYKQSKWITARAANELGGHVRKGEKATLVVSYRPTEREKLDDNGNVIIDENGNPEMEKIAFLNKHYVFNIEQCEKLPAEMYDSVPISPPETEAEQYTEYNDIRTILKGMELNVNIRPSNRAYYCSNSDTVTMPEKKQFNTMNDFYSTLLHEIVHATGHKKRLDRVGISSGKSRFGNKIYAFEELIAEMGSAFLCAHIGFNTVPQNASYIDSWIKVLKEDKRAIFKAAGKARNACDYMLDTLKVERDYQWYYPDEDAA</sequence>
<dbReference type="AlphaFoldDB" id="A0A2M8S144"/>
<comment type="caution">
    <text evidence="3">The sequence shown here is derived from an EMBL/GenBank/DDBJ whole genome shotgun (WGS) entry which is preliminary data.</text>
</comment>
<evidence type="ECO:0000259" key="1">
    <source>
        <dbReference type="Pfam" id="PF08401"/>
    </source>
</evidence>
<dbReference type="RefSeq" id="WP_100289395.1">
    <property type="nucleotide sequence ID" value="NZ_PHHA01000021.1"/>
</dbReference>
<accession>A0A2M8S144</accession>
<protein>
    <submittedName>
        <fullName evidence="3">Antirestriction protein</fullName>
    </submittedName>
</protein>
<dbReference type="Pfam" id="PF08401">
    <property type="entry name" value="ArdcN"/>
    <property type="match status" value="1"/>
</dbReference>
<dbReference type="Pfam" id="PF18818">
    <property type="entry name" value="MPTase-PolyVal"/>
    <property type="match status" value="1"/>
</dbReference>
<dbReference type="EMBL" id="PHHA01000021">
    <property type="protein sequence ID" value="PJG84824.1"/>
    <property type="molecule type" value="Genomic_DNA"/>
</dbReference>
<organism evidence="3 4">
    <name type="scientific">Conservatibacter flavescens</name>
    <dbReference type="NCBI Taxonomy" id="28161"/>
    <lineage>
        <taxon>Bacteria</taxon>
        <taxon>Pseudomonadati</taxon>
        <taxon>Pseudomonadota</taxon>
        <taxon>Gammaproteobacteria</taxon>
        <taxon>Pasteurellales</taxon>
        <taxon>Pasteurellaceae</taxon>
        <taxon>Conservatibacter</taxon>
    </lineage>
</organism>
<name>A0A2M8S144_9PAST</name>
<dbReference type="OrthoDB" id="9792687at2"/>
<feature type="domain" description="N-terminal" evidence="1">
    <location>
        <begin position="10"/>
        <end position="137"/>
    </location>
</feature>
<evidence type="ECO:0000313" key="4">
    <source>
        <dbReference type="Proteomes" id="UP000229329"/>
    </source>
</evidence>
<evidence type="ECO:0000313" key="3">
    <source>
        <dbReference type="EMBL" id="PJG84824.1"/>
    </source>
</evidence>
<dbReference type="Proteomes" id="UP000229329">
    <property type="component" value="Unassembled WGS sequence"/>
</dbReference>
<dbReference type="GO" id="GO:0003697">
    <property type="term" value="F:single-stranded DNA binding"/>
    <property type="evidence" value="ECO:0007669"/>
    <property type="project" value="InterPro"/>
</dbReference>
<gene>
    <name evidence="3" type="ORF">CVP05_09820</name>
</gene>
<keyword evidence="4" id="KW-1185">Reference proteome</keyword>
<dbReference type="InterPro" id="IPR017113">
    <property type="entry name" value="Antirestriction_ArdC"/>
</dbReference>
<evidence type="ECO:0000259" key="2">
    <source>
        <dbReference type="Pfam" id="PF18818"/>
    </source>
</evidence>
<dbReference type="InterPro" id="IPR041459">
    <property type="entry name" value="MPTase-PolyVal"/>
</dbReference>
<reference evidence="3 4" key="1">
    <citation type="submission" date="2017-11" db="EMBL/GenBank/DDBJ databases">
        <title>Reclassification of Bisgaard taxon 7 as Conservatibacter flavescens gen. nov., sp. nov.</title>
        <authorList>
            <person name="Christensen H."/>
        </authorList>
    </citation>
    <scope>NUCLEOTIDE SEQUENCE [LARGE SCALE GENOMIC DNA]</scope>
    <source>
        <strain evidence="3 4">7_4</strain>
    </source>
</reference>
<feature type="domain" description="Polyvalent protein metallopeptidase" evidence="2">
    <location>
        <begin position="173"/>
        <end position="297"/>
    </location>
</feature>
<dbReference type="PIRSF" id="PIRSF037112">
    <property type="entry name" value="Antirestriction_ArdC"/>
    <property type="match status" value="1"/>
</dbReference>
<dbReference type="InterPro" id="IPR013610">
    <property type="entry name" value="ArdC_N"/>
</dbReference>
<proteinExistence type="predicted"/>